<dbReference type="EMBL" id="PGLV01000001">
    <property type="protein sequence ID" value="POZ57195.1"/>
    <property type="molecule type" value="Genomic_DNA"/>
</dbReference>
<dbReference type="AlphaFoldDB" id="A0A2S5D295"/>
<protein>
    <submittedName>
        <fullName evidence="1">Uncharacterized protein</fullName>
    </submittedName>
</protein>
<organism evidence="1 2">
    <name type="scientific">Lysinibacillus sphaericus</name>
    <name type="common">Bacillus sphaericus</name>
    <dbReference type="NCBI Taxonomy" id="1421"/>
    <lineage>
        <taxon>Bacteria</taxon>
        <taxon>Bacillati</taxon>
        <taxon>Bacillota</taxon>
        <taxon>Bacilli</taxon>
        <taxon>Bacillales</taxon>
        <taxon>Bacillaceae</taxon>
        <taxon>Lysinibacillus</taxon>
    </lineage>
</organism>
<name>A0A2S5D295_LYSSH</name>
<comment type="caution">
    <text evidence="1">The sequence shown here is derived from an EMBL/GenBank/DDBJ whole genome shotgun (WGS) entry which is preliminary data.</text>
</comment>
<reference evidence="1 2" key="1">
    <citation type="submission" date="2017-11" db="EMBL/GenBank/DDBJ databases">
        <title>Genome sequence of Lysinibacillus sphaericus, a lignin-degrading bacteria isolated from municipal solid waste soil.</title>
        <authorList>
            <person name="Persinoti G.F."/>
            <person name="Paixao D.A."/>
            <person name="Bugg T.D."/>
            <person name="Squina F.M."/>
        </authorList>
    </citation>
    <scope>NUCLEOTIDE SEQUENCE [LARGE SCALE GENOMIC DNA]</scope>
    <source>
        <strain evidence="1 2">A1</strain>
    </source>
</reference>
<dbReference type="RefSeq" id="WP_103977093.1">
    <property type="nucleotide sequence ID" value="NZ_PGLV01000001.1"/>
</dbReference>
<keyword evidence="2" id="KW-1185">Reference proteome</keyword>
<evidence type="ECO:0000313" key="1">
    <source>
        <dbReference type="EMBL" id="POZ57195.1"/>
    </source>
</evidence>
<accession>A0A2S5D295</accession>
<sequence>MTNQPTILEKLESFTEMLAESAMFLTPMFPGSEDEFYGIGVSKASPILDTPAEEFYVVNVWSVNGEIVFTALFFDENHIVVNGIEVSQDEALAIANEKMGGTVGSIVGEPVSNVPAAAVASIIEMPTFQTKVDFALEGDDGLFNVNFSKNHRIDTDCYGHISEDTAYEITLYETLGGNHLLKVSVEDDICYIDGMEVGFEDIAVNAVHAMLNYRDGESELNYGAALDEVAFSPLAEAMAIAELQAK</sequence>
<dbReference type="Proteomes" id="UP000237319">
    <property type="component" value="Unassembled WGS sequence"/>
</dbReference>
<gene>
    <name evidence="1" type="ORF">LYSIN_01979</name>
</gene>
<proteinExistence type="predicted"/>
<evidence type="ECO:0000313" key="2">
    <source>
        <dbReference type="Proteomes" id="UP000237319"/>
    </source>
</evidence>